<protein>
    <recommendedName>
        <fullName evidence="1">DNA-directed RNA polymerase</fullName>
        <ecNumber evidence="1">2.7.7.6</ecNumber>
    </recommendedName>
</protein>
<evidence type="ECO:0000259" key="6">
    <source>
        <dbReference type="Pfam" id="PF04561"/>
    </source>
</evidence>
<feature type="domain" description="RNA polymerase Rpb2" evidence="6">
    <location>
        <begin position="98"/>
        <end position="273"/>
    </location>
</feature>
<evidence type="ECO:0000313" key="7">
    <source>
        <dbReference type="EMBL" id="GAI29486.1"/>
    </source>
</evidence>
<evidence type="ECO:0000256" key="1">
    <source>
        <dbReference type="ARBA" id="ARBA00012418"/>
    </source>
</evidence>
<dbReference type="EC" id="2.7.7.6" evidence="1"/>
<name>X1NH27_9ZZZZ</name>
<evidence type="ECO:0000256" key="4">
    <source>
        <dbReference type="ARBA" id="ARBA00022695"/>
    </source>
</evidence>
<dbReference type="GO" id="GO:0032549">
    <property type="term" value="F:ribonucleoside binding"/>
    <property type="evidence" value="ECO:0007669"/>
    <property type="project" value="InterPro"/>
</dbReference>
<keyword evidence="4" id="KW-0548">Nucleotidyltransferase</keyword>
<dbReference type="AlphaFoldDB" id="X1NH27"/>
<dbReference type="Gene3D" id="3.90.1110.10">
    <property type="entry name" value="RNA polymerase Rpb2, domain 2"/>
    <property type="match status" value="1"/>
</dbReference>
<dbReference type="SUPFAM" id="SSF64484">
    <property type="entry name" value="beta and beta-prime subunits of DNA dependent RNA-polymerase"/>
    <property type="match status" value="1"/>
</dbReference>
<comment type="caution">
    <text evidence="7">The sequence shown here is derived from an EMBL/GenBank/DDBJ whole genome shotgun (WGS) entry which is preliminary data.</text>
</comment>
<dbReference type="GO" id="GO:0003677">
    <property type="term" value="F:DNA binding"/>
    <property type="evidence" value="ECO:0007669"/>
    <property type="project" value="InterPro"/>
</dbReference>
<feature type="non-terminal residue" evidence="7">
    <location>
        <position position="1"/>
    </location>
</feature>
<dbReference type="Pfam" id="PF04561">
    <property type="entry name" value="RNA_pol_Rpb2_2"/>
    <property type="match status" value="1"/>
</dbReference>
<evidence type="ECO:0000256" key="2">
    <source>
        <dbReference type="ARBA" id="ARBA00022478"/>
    </source>
</evidence>
<feature type="non-terminal residue" evidence="7">
    <location>
        <position position="275"/>
    </location>
</feature>
<keyword evidence="2" id="KW-0240">DNA-directed RNA polymerase</keyword>
<dbReference type="GO" id="GO:0000428">
    <property type="term" value="C:DNA-directed RNA polymerase complex"/>
    <property type="evidence" value="ECO:0007669"/>
    <property type="project" value="UniProtKB-KW"/>
</dbReference>
<dbReference type="EMBL" id="BARV01020631">
    <property type="protein sequence ID" value="GAI29486.1"/>
    <property type="molecule type" value="Genomic_DNA"/>
</dbReference>
<dbReference type="InterPro" id="IPR015712">
    <property type="entry name" value="DNA-dir_RNA_pol_su2"/>
</dbReference>
<dbReference type="GO" id="GO:0003899">
    <property type="term" value="F:DNA-directed RNA polymerase activity"/>
    <property type="evidence" value="ECO:0007669"/>
    <property type="project" value="UniProtKB-EC"/>
</dbReference>
<dbReference type="Gene3D" id="3.90.1100.10">
    <property type="match status" value="1"/>
</dbReference>
<organism evidence="7">
    <name type="scientific">marine sediment metagenome</name>
    <dbReference type="NCBI Taxonomy" id="412755"/>
    <lineage>
        <taxon>unclassified sequences</taxon>
        <taxon>metagenomes</taxon>
        <taxon>ecological metagenomes</taxon>
    </lineage>
</organism>
<accession>X1NH27</accession>
<dbReference type="PANTHER" id="PTHR20856">
    <property type="entry name" value="DNA-DIRECTED RNA POLYMERASE I SUBUNIT 2"/>
    <property type="match status" value="1"/>
</dbReference>
<sequence length="275" mass="31203">PKLFEEISPIQDHTGTRLELYFSDYEFREREHSITECFERGMTYSSPLHVLVRLVIKETGEIKQQELYLGDFPLMTGKGTFIISGAERVVVNQLTRFPGVYFTLGKDSIRGRELCSAKLIAERGAWLDFDTSARDVISVKVNGKRKMPVTTLLRAIGFDSDDALLTLFQDVDNSSDRAFIRSTIERDPLVRNKAGALVDIYRKLSSGTPPSLSSAETLLKNFLFNPRRYSLGEVGRYKFNKKLGVNIPEDYHGLTPEDLVHIVRHIILINNGKET</sequence>
<proteinExistence type="predicted"/>
<keyword evidence="5" id="KW-0804">Transcription</keyword>
<reference evidence="7" key="1">
    <citation type="journal article" date="2014" name="Front. Microbiol.">
        <title>High frequency of phylogenetically diverse reductive dehalogenase-homologous genes in deep subseafloor sedimentary metagenomes.</title>
        <authorList>
            <person name="Kawai M."/>
            <person name="Futagami T."/>
            <person name="Toyoda A."/>
            <person name="Takaki Y."/>
            <person name="Nishi S."/>
            <person name="Hori S."/>
            <person name="Arai W."/>
            <person name="Tsubouchi T."/>
            <person name="Morono Y."/>
            <person name="Uchiyama I."/>
            <person name="Ito T."/>
            <person name="Fujiyama A."/>
            <person name="Inagaki F."/>
            <person name="Takami H."/>
        </authorList>
    </citation>
    <scope>NUCLEOTIDE SEQUENCE</scope>
    <source>
        <strain evidence="7">Expedition CK06-06</strain>
    </source>
</reference>
<keyword evidence="3" id="KW-0808">Transferase</keyword>
<evidence type="ECO:0000256" key="3">
    <source>
        <dbReference type="ARBA" id="ARBA00022679"/>
    </source>
</evidence>
<dbReference type="InterPro" id="IPR007642">
    <property type="entry name" value="RNA_pol_Rpb2_2"/>
</dbReference>
<dbReference type="InterPro" id="IPR037034">
    <property type="entry name" value="RNA_pol_Rpb2_2_sf"/>
</dbReference>
<gene>
    <name evidence="7" type="ORF">S06H3_34378</name>
</gene>
<dbReference type="GO" id="GO:0006351">
    <property type="term" value="P:DNA-templated transcription"/>
    <property type="evidence" value="ECO:0007669"/>
    <property type="project" value="InterPro"/>
</dbReference>
<evidence type="ECO:0000256" key="5">
    <source>
        <dbReference type="ARBA" id="ARBA00023163"/>
    </source>
</evidence>